<dbReference type="EMBL" id="RXHU01000121">
    <property type="protein sequence ID" value="RTE02230.1"/>
    <property type="molecule type" value="Genomic_DNA"/>
</dbReference>
<organism evidence="4 5">
    <name type="scientific">Paenibacillus whitsoniae</name>
    <dbReference type="NCBI Taxonomy" id="2496558"/>
    <lineage>
        <taxon>Bacteria</taxon>
        <taxon>Bacillati</taxon>
        <taxon>Bacillota</taxon>
        <taxon>Bacilli</taxon>
        <taxon>Bacillales</taxon>
        <taxon>Paenibacillaceae</taxon>
        <taxon>Paenibacillus</taxon>
    </lineage>
</organism>
<dbReference type="RefSeq" id="WP_126144854.1">
    <property type="nucleotide sequence ID" value="NZ_RXHU01000121.1"/>
</dbReference>
<dbReference type="PANTHER" id="PTHR44196">
    <property type="entry name" value="DEHYDROGENASE/REDUCTASE SDR FAMILY MEMBER 7B"/>
    <property type="match status" value="1"/>
</dbReference>
<comment type="caution">
    <text evidence="4">The sequence shown here is derived from an EMBL/GenBank/DDBJ whole genome shotgun (WGS) entry which is preliminary data.</text>
</comment>
<dbReference type="PANTHER" id="PTHR44196:SF1">
    <property type="entry name" value="DEHYDROGENASE_REDUCTASE SDR FAMILY MEMBER 7B"/>
    <property type="match status" value="1"/>
</dbReference>
<dbReference type="Proteomes" id="UP000276128">
    <property type="component" value="Unassembled WGS sequence"/>
</dbReference>
<proteinExistence type="inferred from homology"/>
<dbReference type="AlphaFoldDB" id="A0A3S0AK02"/>
<dbReference type="InterPro" id="IPR002347">
    <property type="entry name" value="SDR_fam"/>
</dbReference>
<comment type="similarity">
    <text evidence="1 3">Belongs to the short-chain dehydrogenases/reductases (SDR) family.</text>
</comment>
<accession>A0A3S0AK02</accession>
<evidence type="ECO:0000256" key="3">
    <source>
        <dbReference type="RuleBase" id="RU000363"/>
    </source>
</evidence>
<evidence type="ECO:0000313" key="5">
    <source>
        <dbReference type="Proteomes" id="UP000276128"/>
    </source>
</evidence>
<reference evidence="4 5" key="1">
    <citation type="submission" date="2018-12" db="EMBL/GenBank/DDBJ databases">
        <title>Bacillus ochoae sp. nov., Paenibacillus whitsoniae sp. nov., Paenibacillus spiritus sp. nov. Isolated from the Mars Exploration Rover during spacecraft assembly.</title>
        <authorList>
            <person name="Seuylemezian A."/>
            <person name="Vaishampayan P."/>
        </authorList>
    </citation>
    <scope>NUCLEOTIDE SEQUENCE [LARGE SCALE GENOMIC DNA]</scope>
    <source>
        <strain evidence="4 5">MER 54</strain>
    </source>
</reference>
<dbReference type="Pfam" id="PF00106">
    <property type="entry name" value="adh_short"/>
    <property type="match status" value="1"/>
</dbReference>
<dbReference type="PIRSF" id="PIRSF000126">
    <property type="entry name" value="11-beta-HSD1"/>
    <property type="match status" value="1"/>
</dbReference>
<gene>
    <name evidence="4" type="ORF">EJQ19_29685</name>
</gene>
<evidence type="ECO:0000313" key="4">
    <source>
        <dbReference type="EMBL" id="RTE02230.1"/>
    </source>
</evidence>
<dbReference type="Gene3D" id="3.40.50.720">
    <property type="entry name" value="NAD(P)-binding Rossmann-like Domain"/>
    <property type="match status" value="1"/>
</dbReference>
<keyword evidence="5" id="KW-1185">Reference proteome</keyword>
<dbReference type="PROSITE" id="PS00061">
    <property type="entry name" value="ADH_SHORT"/>
    <property type="match status" value="1"/>
</dbReference>
<dbReference type="GO" id="GO:0016616">
    <property type="term" value="F:oxidoreductase activity, acting on the CH-OH group of donors, NAD or NADP as acceptor"/>
    <property type="evidence" value="ECO:0007669"/>
    <property type="project" value="UniProtKB-ARBA"/>
</dbReference>
<dbReference type="PRINTS" id="PR00081">
    <property type="entry name" value="GDHRDH"/>
</dbReference>
<dbReference type="GO" id="GO:0016020">
    <property type="term" value="C:membrane"/>
    <property type="evidence" value="ECO:0007669"/>
    <property type="project" value="TreeGrafter"/>
</dbReference>
<dbReference type="PRINTS" id="PR00080">
    <property type="entry name" value="SDRFAMILY"/>
</dbReference>
<dbReference type="FunFam" id="3.40.50.720:FF:000047">
    <property type="entry name" value="NADP-dependent L-serine/L-allo-threonine dehydrogenase"/>
    <property type="match status" value="1"/>
</dbReference>
<dbReference type="InterPro" id="IPR036291">
    <property type="entry name" value="NAD(P)-bd_dom_sf"/>
</dbReference>
<dbReference type="InterPro" id="IPR020904">
    <property type="entry name" value="Sc_DH/Rdtase_CS"/>
</dbReference>
<keyword evidence="2" id="KW-0560">Oxidoreductase</keyword>
<evidence type="ECO:0000256" key="1">
    <source>
        <dbReference type="ARBA" id="ARBA00006484"/>
    </source>
</evidence>
<sequence length="258" mass="27554">MKVENTVVLITGASSGIGAVMASAFAAKGALPILTARRTDKLAEIAAGIQSKCGIYEMDVTNAAQVRDVVGQIVATYGRIDILVNNAGYGIFESFVDAPLAHFEEMMDVNYMGVVRCTQAVLPHMLKAGSGHIVNVASMAGKMGTAKSTGYSATKHAVLGFTNSLRQELVGTGVGLTAINPGPIETPFFDKADPSGEYVKNISWFMLKPDKVVQTLIHAVEHNIPEKDLPFVAGLGTKLFQLFPCTFNRFAAKMLNKK</sequence>
<evidence type="ECO:0000256" key="2">
    <source>
        <dbReference type="ARBA" id="ARBA00023002"/>
    </source>
</evidence>
<protein>
    <submittedName>
        <fullName evidence="4">SDR family oxidoreductase</fullName>
    </submittedName>
</protein>
<name>A0A3S0AK02_9BACL</name>
<dbReference type="OrthoDB" id="9793345at2"/>
<dbReference type="SUPFAM" id="SSF51735">
    <property type="entry name" value="NAD(P)-binding Rossmann-fold domains"/>
    <property type="match status" value="1"/>
</dbReference>